<name>A0ABS8D1N0_9NEIS</name>
<comment type="caution">
    <text evidence="4">The sequence shown here is derived from an EMBL/GenBank/DDBJ whole genome shotgun (WGS) entry which is preliminary data.</text>
</comment>
<dbReference type="EMBL" id="JAJBZT010000001">
    <property type="protein sequence ID" value="MCB6182101.1"/>
    <property type="molecule type" value="Genomic_DNA"/>
</dbReference>
<gene>
    <name evidence="4" type="ORF">LIN78_00830</name>
</gene>
<organism evidence="4 5">
    <name type="scientific">Leeia speluncae</name>
    <dbReference type="NCBI Taxonomy" id="2884804"/>
    <lineage>
        <taxon>Bacteria</taxon>
        <taxon>Pseudomonadati</taxon>
        <taxon>Pseudomonadota</taxon>
        <taxon>Betaproteobacteria</taxon>
        <taxon>Neisseriales</taxon>
        <taxon>Leeiaceae</taxon>
        <taxon>Leeia</taxon>
    </lineage>
</organism>
<keyword evidence="2 3" id="KW-0732">Signal</keyword>
<evidence type="ECO:0000313" key="4">
    <source>
        <dbReference type="EMBL" id="MCB6182101.1"/>
    </source>
</evidence>
<dbReference type="RefSeq" id="WP_227177540.1">
    <property type="nucleotide sequence ID" value="NZ_JAJBZT010000001.1"/>
</dbReference>
<proteinExistence type="inferred from homology"/>
<accession>A0ABS8D1N0</accession>
<dbReference type="InterPro" id="IPR010980">
    <property type="entry name" value="Cyt_c/b562"/>
</dbReference>
<dbReference type="Pfam" id="PF07361">
    <property type="entry name" value="Cytochrom_B562"/>
    <property type="match status" value="1"/>
</dbReference>
<dbReference type="Proteomes" id="UP001165395">
    <property type="component" value="Unassembled WGS sequence"/>
</dbReference>
<sequence>MKKGLAILSSAILSCALFANAAFAASEMESTMKDMKKSYKAAAADSDTTALAKNLKAFRTAVEKAKTTKLPSKYDKKTFDEGITKLLAGLDNVDKLVAANKVPEAKAELDKLRSLMKEYHKKLKV</sequence>
<dbReference type="InterPro" id="IPR009155">
    <property type="entry name" value="Cyt_b562"/>
</dbReference>
<protein>
    <submittedName>
        <fullName evidence="4">Cytochrome b562</fullName>
    </submittedName>
</protein>
<reference evidence="4" key="1">
    <citation type="submission" date="2021-10" db="EMBL/GenBank/DDBJ databases">
        <title>The complete genome sequence of Leeia sp. TBRC 13508.</title>
        <authorList>
            <person name="Charoenyingcharoen P."/>
            <person name="Yukphan P."/>
        </authorList>
    </citation>
    <scope>NUCLEOTIDE SEQUENCE</scope>
    <source>
        <strain evidence="4">TBRC 13508</strain>
    </source>
</reference>
<feature type="signal peptide" evidence="3">
    <location>
        <begin position="1"/>
        <end position="24"/>
    </location>
</feature>
<evidence type="ECO:0000313" key="5">
    <source>
        <dbReference type="Proteomes" id="UP001165395"/>
    </source>
</evidence>
<dbReference type="PROSITE" id="PS51257">
    <property type="entry name" value="PROKAR_LIPOPROTEIN"/>
    <property type="match status" value="1"/>
</dbReference>
<comment type="similarity">
    <text evidence="1">Belongs to the cytochrome b562 family.</text>
</comment>
<dbReference type="Gene3D" id="1.20.120.10">
    <property type="entry name" value="Cytochrome c/b562"/>
    <property type="match status" value="1"/>
</dbReference>
<dbReference type="SUPFAM" id="SSF47175">
    <property type="entry name" value="Cytochromes"/>
    <property type="match status" value="1"/>
</dbReference>
<evidence type="ECO:0000256" key="3">
    <source>
        <dbReference type="SAM" id="SignalP"/>
    </source>
</evidence>
<feature type="chain" id="PRO_5047213517" evidence="3">
    <location>
        <begin position="25"/>
        <end position="125"/>
    </location>
</feature>
<evidence type="ECO:0000256" key="1">
    <source>
        <dbReference type="ARBA" id="ARBA00005523"/>
    </source>
</evidence>
<evidence type="ECO:0000256" key="2">
    <source>
        <dbReference type="ARBA" id="ARBA00022729"/>
    </source>
</evidence>
<keyword evidence="5" id="KW-1185">Reference proteome</keyword>